<dbReference type="Pfam" id="PF06750">
    <property type="entry name" value="A24_N_bact"/>
    <property type="match status" value="1"/>
</dbReference>
<evidence type="ECO:0000256" key="2">
    <source>
        <dbReference type="ARBA" id="ARBA00005801"/>
    </source>
</evidence>
<feature type="transmembrane region" description="Helical" evidence="7">
    <location>
        <begin position="129"/>
        <end position="146"/>
    </location>
</feature>
<dbReference type="PATRIC" id="fig|1280514.3.peg.3100"/>
<evidence type="ECO:0000256" key="5">
    <source>
        <dbReference type="ARBA" id="ARBA00022989"/>
    </source>
</evidence>
<evidence type="ECO:0000256" key="3">
    <source>
        <dbReference type="ARBA" id="ARBA00022475"/>
    </source>
</evidence>
<evidence type="ECO:0000313" key="11">
    <source>
        <dbReference type="Proteomes" id="UP000032360"/>
    </source>
</evidence>
<feature type="transmembrane region" description="Helical" evidence="7">
    <location>
        <begin position="6"/>
        <end position="27"/>
    </location>
</feature>
<evidence type="ECO:0000313" key="10">
    <source>
        <dbReference type="EMBL" id="KJF16772.1"/>
    </source>
</evidence>
<dbReference type="InterPro" id="IPR010627">
    <property type="entry name" value="Prepilin_pept_A24_N"/>
</dbReference>
<evidence type="ECO:0000256" key="7">
    <source>
        <dbReference type="SAM" id="Phobius"/>
    </source>
</evidence>
<dbReference type="STRING" id="1280514.AXFE_23510"/>
<keyword evidence="6 7" id="KW-0472">Membrane</keyword>
<feature type="transmembrane region" description="Helical" evidence="7">
    <location>
        <begin position="205"/>
        <end position="225"/>
    </location>
</feature>
<dbReference type="GO" id="GO:0006465">
    <property type="term" value="P:signal peptide processing"/>
    <property type="evidence" value="ECO:0007669"/>
    <property type="project" value="TreeGrafter"/>
</dbReference>
<evidence type="ECO:0000259" key="9">
    <source>
        <dbReference type="Pfam" id="PF06750"/>
    </source>
</evidence>
<evidence type="ECO:0000256" key="1">
    <source>
        <dbReference type="ARBA" id="ARBA00004651"/>
    </source>
</evidence>
<dbReference type="Proteomes" id="UP000032360">
    <property type="component" value="Unassembled WGS sequence"/>
</dbReference>
<dbReference type="Gene3D" id="1.20.120.1220">
    <property type="match status" value="1"/>
</dbReference>
<reference evidence="10 11" key="1">
    <citation type="submission" date="2015-01" db="EMBL/GenBank/DDBJ databases">
        <title>Draft genome of the acidophilic iron oxidizer Acidithrix ferrooxidans strain Py-F3.</title>
        <authorList>
            <person name="Poehlein A."/>
            <person name="Eisen S."/>
            <person name="Schloemann M."/>
            <person name="Johnson B.D."/>
            <person name="Daniel R."/>
            <person name="Muehling M."/>
        </authorList>
    </citation>
    <scope>NUCLEOTIDE SEQUENCE [LARGE SCALE GENOMIC DNA]</scope>
    <source>
        <strain evidence="10 11">Py-F3</strain>
    </source>
</reference>
<keyword evidence="11" id="KW-1185">Reference proteome</keyword>
<dbReference type="Pfam" id="PF01478">
    <property type="entry name" value="Peptidase_A24"/>
    <property type="match status" value="1"/>
</dbReference>
<evidence type="ECO:0000256" key="4">
    <source>
        <dbReference type="ARBA" id="ARBA00022692"/>
    </source>
</evidence>
<name>A0A0D8HG33_9ACTN</name>
<keyword evidence="5 7" id="KW-1133">Transmembrane helix</keyword>
<proteinExistence type="inferred from homology"/>
<evidence type="ECO:0000256" key="6">
    <source>
        <dbReference type="ARBA" id="ARBA00023136"/>
    </source>
</evidence>
<organism evidence="10 11">
    <name type="scientific">Acidithrix ferrooxidans</name>
    <dbReference type="NCBI Taxonomy" id="1280514"/>
    <lineage>
        <taxon>Bacteria</taxon>
        <taxon>Bacillati</taxon>
        <taxon>Actinomycetota</taxon>
        <taxon>Acidimicrobiia</taxon>
        <taxon>Acidimicrobiales</taxon>
        <taxon>Acidimicrobiaceae</taxon>
        <taxon>Acidithrix</taxon>
    </lineage>
</organism>
<dbReference type="AlphaFoldDB" id="A0A0D8HG33"/>
<keyword evidence="4 7" id="KW-0812">Transmembrane</keyword>
<sequence>MTPNGIFVALFAVVGLAVGSFLNVVIWRVPRGESIVLPPSHCTSCGYRLRTVDNLPIASFLALRGRCHSCGSKISVRYPLVELSTGALFGLVAALFGRTFVAPQLALFSASLVCLALIDIETRKLPRKIIYPSALVTFLLIVAYCIEMGSFHYLVSSIEGFGIDIGIFGLIFLLRPSSIGFGDVRLAGFIGLNLGVLGLNPTINFLYGAFGFGSIFGIGYILLVSRSVKSSIPFGPFMALSALTSMVIGNSFRIF</sequence>
<dbReference type="OrthoDB" id="2087435at2"/>
<dbReference type="EMBL" id="JXYS01000074">
    <property type="protein sequence ID" value="KJF16772.1"/>
    <property type="molecule type" value="Genomic_DNA"/>
</dbReference>
<comment type="subcellular location">
    <subcellularLocation>
        <location evidence="1">Cell membrane</location>
        <topology evidence="1">Multi-pass membrane protein</topology>
    </subcellularLocation>
</comment>
<gene>
    <name evidence="10" type="primary">pppA</name>
    <name evidence="10" type="ORF">AXFE_23510</name>
</gene>
<protein>
    <submittedName>
        <fullName evidence="10">Leader peptidase PppA</fullName>
    </submittedName>
</protein>
<dbReference type="GO" id="GO:0004190">
    <property type="term" value="F:aspartic-type endopeptidase activity"/>
    <property type="evidence" value="ECO:0007669"/>
    <property type="project" value="InterPro"/>
</dbReference>
<feature type="transmembrane region" description="Helical" evidence="7">
    <location>
        <begin position="76"/>
        <end position="96"/>
    </location>
</feature>
<dbReference type="GO" id="GO:0005886">
    <property type="term" value="C:plasma membrane"/>
    <property type="evidence" value="ECO:0007669"/>
    <property type="project" value="UniProtKB-SubCell"/>
</dbReference>
<dbReference type="RefSeq" id="WP_082058696.1">
    <property type="nucleotide sequence ID" value="NZ_JXYS01000074.1"/>
</dbReference>
<dbReference type="PANTHER" id="PTHR30487">
    <property type="entry name" value="TYPE 4 PREPILIN-LIKE PROTEINS LEADER PEPTIDE-PROCESSING ENZYME"/>
    <property type="match status" value="1"/>
</dbReference>
<accession>A0A0D8HG33</accession>
<feature type="transmembrane region" description="Helical" evidence="7">
    <location>
        <begin position="232"/>
        <end position="252"/>
    </location>
</feature>
<feature type="domain" description="Prepilin peptidase A24 N-terminal" evidence="9">
    <location>
        <begin position="13"/>
        <end position="94"/>
    </location>
</feature>
<evidence type="ECO:0000259" key="8">
    <source>
        <dbReference type="Pfam" id="PF01478"/>
    </source>
</evidence>
<keyword evidence="3" id="KW-1003">Cell membrane</keyword>
<feature type="domain" description="Prepilin type IV endopeptidase peptidase" evidence="8">
    <location>
        <begin position="107"/>
        <end position="218"/>
    </location>
</feature>
<feature type="transmembrane region" description="Helical" evidence="7">
    <location>
        <begin position="102"/>
        <end position="120"/>
    </location>
</feature>
<comment type="caution">
    <text evidence="10">The sequence shown here is derived from an EMBL/GenBank/DDBJ whole genome shotgun (WGS) entry which is preliminary data.</text>
</comment>
<dbReference type="PANTHER" id="PTHR30487:SF0">
    <property type="entry name" value="PREPILIN LEADER PEPTIDASE_N-METHYLTRANSFERASE-RELATED"/>
    <property type="match status" value="1"/>
</dbReference>
<dbReference type="InterPro" id="IPR000045">
    <property type="entry name" value="Prepilin_IV_endopep_pep"/>
</dbReference>
<dbReference type="InterPro" id="IPR050882">
    <property type="entry name" value="Prepilin_peptidase/N-MTase"/>
</dbReference>
<comment type="similarity">
    <text evidence="2">Belongs to the peptidase A24 family.</text>
</comment>